<dbReference type="AlphaFoldDB" id="A0AAW6C9U4"/>
<dbReference type="Pfam" id="PF00395">
    <property type="entry name" value="SLH"/>
    <property type="match status" value="3"/>
</dbReference>
<keyword evidence="1" id="KW-0677">Repeat</keyword>
<feature type="domain" description="SLH" evidence="2">
    <location>
        <begin position="172"/>
        <end position="231"/>
    </location>
</feature>
<protein>
    <submittedName>
        <fullName evidence="3">S-layer homology domain-containing protein</fullName>
    </submittedName>
</protein>
<dbReference type="PROSITE" id="PS51272">
    <property type="entry name" value="SLH"/>
    <property type="match status" value="3"/>
</dbReference>
<feature type="domain" description="SLH" evidence="2">
    <location>
        <begin position="47"/>
        <end position="106"/>
    </location>
</feature>
<comment type="caution">
    <text evidence="3">The sequence shown here is derived from an EMBL/GenBank/DDBJ whole genome shotgun (WGS) entry which is preliminary data.</text>
</comment>
<evidence type="ECO:0000313" key="4">
    <source>
        <dbReference type="Proteomes" id="UP001211173"/>
    </source>
</evidence>
<gene>
    <name evidence="3" type="ORF">PNE06_03715</name>
</gene>
<feature type="domain" description="SLH" evidence="2">
    <location>
        <begin position="107"/>
        <end position="170"/>
    </location>
</feature>
<name>A0AAW6C9U4_FLAPL</name>
<evidence type="ECO:0000313" key="3">
    <source>
        <dbReference type="EMBL" id="MDB7932178.1"/>
    </source>
</evidence>
<organism evidence="3 4">
    <name type="scientific">Flavonifractor plautii</name>
    <name type="common">Fusobacterium plautii</name>
    <dbReference type="NCBI Taxonomy" id="292800"/>
    <lineage>
        <taxon>Bacteria</taxon>
        <taxon>Bacillati</taxon>
        <taxon>Bacillota</taxon>
        <taxon>Clostridia</taxon>
        <taxon>Eubacteriales</taxon>
        <taxon>Oscillospiraceae</taxon>
        <taxon>Flavonifractor</taxon>
    </lineage>
</organism>
<proteinExistence type="predicted"/>
<dbReference type="InterPro" id="IPR051465">
    <property type="entry name" value="Cell_Envelope_Struct_Comp"/>
</dbReference>
<accession>A0AAW6C9U4</accession>
<dbReference type="Proteomes" id="UP001211173">
    <property type="component" value="Unassembled WGS sequence"/>
</dbReference>
<dbReference type="RefSeq" id="WP_195383879.1">
    <property type="nucleotide sequence ID" value="NZ_JADMVZ010000006.1"/>
</dbReference>
<dbReference type="InterPro" id="IPR001119">
    <property type="entry name" value="SLH_dom"/>
</dbReference>
<dbReference type="PANTHER" id="PTHR43308">
    <property type="entry name" value="OUTER MEMBRANE PROTEIN ALPHA-RELATED"/>
    <property type="match status" value="1"/>
</dbReference>
<dbReference type="EMBL" id="JAQLWV010000004">
    <property type="protein sequence ID" value="MDB7932178.1"/>
    <property type="molecule type" value="Genomic_DNA"/>
</dbReference>
<reference evidence="3" key="1">
    <citation type="submission" date="2023-01" db="EMBL/GenBank/DDBJ databases">
        <title>Human gut microbiome strain richness.</title>
        <authorList>
            <person name="Chen-Liaw A."/>
        </authorList>
    </citation>
    <scope>NUCLEOTIDE SEQUENCE</scope>
    <source>
        <strain evidence="3">1001287st1_F4_1001285I_161205</strain>
    </source>
</reference>
<evidence type="ECO:0000256" key="1">
    <source>
        <dbReference type="ARBA" id="ARBA00022737"/>
    </source>
</evidence>
<evidence type="ECO:0000259" key="2">
    <source>
        <dbReference type="PROSITE" id="PS51272"/>
    </source>
</evidence>
<dbReference type="PANTHER" id="PTHR43308:SF1">
    <property type="entry name" value="OUTER MEMBRANE PROTEIN ALPHA"/>
    <property type="match status" value="1"/>
</dbReference>
<sequence length="231" mass="25465">MASVTVTRAGNKSVEVTDNGDGTWSFKQPREKVTIRVEFQKIELEPVELPFTDVPADAWYIDGVRYVYEHHIMNGTGADTFSPSTPVNRGMIVQILYNLAGQPKAEGGSGFDDVPSDFWCADAIAWASKLGVVNGCGDGTFGPNDNMTRDQMAVILFNYARAMGYDTSARRDLSGFTDIPENYWAGEALEWAYAEHLITGTSETSMSPTGQASRAQIAVIMMRFCERYTAR</sequence>